<proteinExistence type="predicted"/>
<dbReference type="AlphaFoldDB" id="A0A1I7W880"/>
<name>A0A1I7W880_HETBA</name>
<sequence length="23" mass="2844">MITYNHIYRKKSKGQFFIINNDI</sequence>
<organism evidence="1 2">
    <name type="scientific">Heterorhabditis bacteriophora</name>
    <name type="common">Entomopathogenic nematode worm</name>
    <dbReference type="NCBI Taxonomy" id="37862"/>
    <lineage>
        <taxon>Eukaryota</taxon>
        <taxon>Metazoa</taxon>
        <taxon>Ecdysozoa</taxon>
        <taxon>Nematoda</taxon>
        <taxon>Chromadorea</taxon>
        <taxon>Rhabditida</taxon>
        <taxon>Rhabditina</taxon>
        <taxon>Rhabditomorpha</taxon>
        <taxon>Strongyloidea</taxon>
        <taxon>Heterorhabditidae</taxon>
        <taxon>Heterorhabditis</taxon>
    </lineage>
</organism>
<reference evidence="2" key="1">
    <citation type="submission" date="2016-11" db="UniProtKB">
        <authorList>
            <consortium name="WormBaseParasite"/>
        </authorList>
    </citation>
    <scope>IDENTIFICATION</scope>
</reference>
<dbReference type="Proteomes" id="UP000095283">
    <property type="component" value="Unplaced"/>
</dbReference>
<evidence type="ECO:0000313" key="2">
    <source>
        <dbReference type="WBParaSite" id="Hba_00829"/>
    </source>
</evidence>
<keyword evidence="1" id="KW-1185">Reference proteome</keyword>
<evidence type="ECO:0000313" key="1">
    <source>
        <dbReference type="Proteomes" id="UP000095283"/>
    </source>
</evidence>
<protein>
    <submittedName>
        <fullName evidence="2">Uncharacterized protein</fullName>
    </submittedName>
</protein>
<accession>A0A1I7W880</accession>
<dbReference type="WBParaSite" id="Hba_00829">
    <property type="protein sequence ID" value="Hba_00829"/>
    <property type="gene ID" value="Hba_00829"/>
</dbReference>